<feature type="region of interest" description="Disordered" evidence="1">
    <location>
        <begin position="1013"/>
        <end position="1032"/>
    </location>
</feature>
<gene>
    <name evidence="2" type="primary">Dwil\GK25038</name>
    <name evidence="2" type="ORF">Dwil_GK25038</name>
</gene>
<keyword evidence="3" id="KW-1185">Reference proteome</keyword>
<feature type="compositionally biased region" description="Polar residues" evidence="1">
    <location>
        <begin position="403"/>
        <end position="412"/>
    </location>
</feature>
<name>B4NCR0_DROWI</name>
<feature type="region of interest" description="Disordered" evidence="1">
    <location>
        <begin position="830"/>
        <end position="854"/>
    </location>
</feature>
<feature type="region of interest" description="Disordered" evidence="1">
    <location>
        <begin position="1079"/>
        <end position="1262"/>
    </location>
</feature>
<feature type="region of interest" description="Disordered" evidence="1">
    <location>
        <begin position="378"/>
        <end position="600"/>
    </location>
</feature>
<feature type="compositionally biased region" description="Polar residues" evidence="1">
    <location>
        <begin position="1018"/>
        <end position="1027"/>
    </location>
</feature>
<reference evidence="2 3" key="1">
    <citation type="journal article" date="2007" name="Nature">
        <title>Evolution of genes and genomes on the Drosophila phylogeny.</title>
        <authorList>
            <consortium name="Drosophila 12 Genomes Consortium"/>
            <person name="Clark A.G."/>
            <person name="Eisen M.B."/>
            <person name="Smith D.R."/>
            <person name="Bergman C.M."/>
            <person name="Oliver B."/>
            <person name="Markow T.A."/>
            <person name="Kaufman T.C."/>
            <person name="Kellis M."/>
            <person name="Gelbart W."/>
            <person name="Iyer V.N."/>
            <person name="Pollard D.A."/>
            <person name="Sackton T.B."/>
            <person name="Larracuente A.M."/>
            <person name="Singh N.D."/>
            <person name="Abad J.P."/>
            <person name="Abt D.N."/>
            <person name="Adryan B."/>
            <person name="Aguade M."/>
            <person name="Akashi H."/>
            <person name="Anderson W.W."/>
            <person name="Aquadro C.F."/>
            <person name="Ardell D.H."/>
            <person name="Arguello R."/>
            <person name="Artieri C.G."/>
            <person name="Barbash D.A."/>
            <person name="Barker D."/>
            <person name="Barsanti P."/>
            <person name="Batterham P."/>
            <person name="Batzoglou S."/>
            <person name="Begun D."/>
            <person name="Bhutkar A."/>
            <person name="Blanco E."/>
            <person name="Bosak S.A."/>
            <person name="Bradley R.K."/>
            <person name="Brand A.D."/>
            <person name="Brent M.R."/>
            <person name="Brooks A.N."/>
            <person name="Brown R.H."/>
            <person name="Butlin R.K."/>
            <person name="Caggese C."/>
            <person name="Calvi B.R."/>
            <person name="Bernardo de Carvalho A."/>
            <person name="Caspi A."/>
            <person name="Castrezana S."/>
            <person name="Celniker S.E."/>
            <person name="Chang J.L."/>
            <person name="Chapple C."/>
            <person name="Chatterji S."/>
            <person name="Chinwalla A."/>
            <person name="Civetta A."/>
            <person name="Clifton S.W."/>
            <person name="Comeron J.M."/>
            <person name="Costello J.C."/>
            <person name="Coyne J.A."/>
            <person name="Daub J."/>
            <person name="David R.G."/>
            <person name="Delcher A.L."/>
            <person name="Delehaunty K."/>
            <person name="Do C.B."/>
            <person name="Ebling H."/>
            <person name="Edwards K."/>
            <person name="Eickbush T."/>
            <person name="Evans J.D."/>
            <person name="Filipski A."/>
            <person name="Findeiss S."/>
            <person name="Freyhult E."/>
            <person name="Fulton L."/>
            <person name="Fulton R."/>
            <person name="Garcia A.C."/>
            <person name="Gardiner A."/>
            <person name="Garfield D.A."/>
            <person name="Garvin B.E."/>
            <person name="Gibson G."/>
            <person name="Gilbert D."/>
            <person name="Gnerre S."/>
            <person name="Godfrey J."/>
            <person name="Good R."/>
            <person name="Gotea V."/>
            <person name="Gravely B."/>
            <person name="Greenberg A.J."/>
            <person name="Griffiths-Jones S."/>
            <person name="Gross S."/>
            <person name="Guigo R."/>
            <person name="Gustafson E.A."/>
            <person name="Haerty W."/>
            <person name="Hahn M.W."/>
            <person name="Halligan D.L."/>
            <person name="Halpern A.L."/>
            <person name="Halter G.M."/>
            <person name="Han M.V."/>
            <person name="Heger A."/>
            <person name="Hillier L."/>
            <person name="Hinrichs A.S."/>
            <person name="Holmes I."/>
            <person name="Hoskins R.A."/>
            <person name="Hubisz M.J."/>
            <person name="Hultmark D."/>
            <person name="Huntley M.A."/>
            <person name="Jaffe D.B."/>
            <person name="Jagadeeshan S."/>
            <person name="Jeck W.R."/>
            <person name="Johnson J."/>
            <person name="Jones C.D."/>
            <person name="Jordan W.C."/>
            <person name="Karpen G.H."/>
            <person name="Kataoka E."/>
            <person name="Keightley P.D."/>
            <person name="Kheradpour P."/>
            <person name="Kirkness E.F."/>
            <person name="Koerich L.B."/>
            <person name="Kristiansen K."/>
            <person name="Kudrna D."/>
            <person name="Kulathinal R.J."/>
            <person name="Kumar S."/>
            <person name="Kwok R."/>
            <person name="Lander E."/>
            <person name="Langley C.H."/>
            <person name="Lapoint R."/>
            <person name="Lazzaro B.P."/>
            <person name="Lee S.J."/>
            <person name="Levesque L."/>
            <person name="Li R."/>
            <person name="Lin C.F."/>
            <person name="Lin M.F."/>
            <person name="Lindblad-Toh K."/>
            <person name="Llopart A."/>
            <person name="Long M."/>
            <person name="Low L."/>
            <person name="Lozovsky E."/>
            <person name="Lu J."/>
            <person name="Luo M."/>
            <person name="Machado C.A."/>
            <person name="Makalowski W."/>
            <person name="Marzo M."/>
            <person name="Matsuda M."/>
            <person name="Matzkin L."/>
            <person name="McAllister B."/>
            <person name="McBride C.S."/>
            <person name="McKernan B."/>
            <person name="McKernan K."/>
            <person name="Mendez-Lago M."/>
            <person name="Minx P."/>
            <person name="Mollenhauer M.U."/>
            <person name="Montooth K."/>
            <person name="Mount S.M."/>
            <person name="Mu X."/>
            <person name="Myers E."/>
            <person name="Negre B."/>
            <person name="Newfeld S."/>
            <person name="Nielsen R."/>
            <person name="Noor M.A."/>
            <person name="O'Grady P."/>
            <person name="Pachter L."/>
            <person name="Papaceit M."/>
            <person name="Parisi M.J."/>
            <person name="Parisi M."/>
            <person name="Parts L."/>
            <person name="Pedersen J.S."/>
            <person name="Pesole G."/>
            <person name="Phillippy A.M."/>
            <person name="Ponting C.P."/>
            <person name="Pop M."/>
            <person name="Porcelli D."/>
            <person name="Powell J.R."/>
            <person name="Prohaska S."/>
            <person name="Pruitt K."/>
            <person name="Puig M."/>
            <person name="Quesneville H."/>
            <person name="Ram K.R."/>
            <person name="Rand D."/>
            <person name="Rasmussen M.D."/>
            <person name="Reed L.K."/>
            <person name="Reenan R."/>
            <person name="Reily A."/>
            <person name="Remington K.A."/>
            <person name="Rieger T.T."/>
            <person name="Ritchie M.G."/>
            <person name="Robin C."/>
            <person name="Rogers Y.H."/>
            <person name="Rohde C."/>
            <person name="Rozas J."/>
            <person name="Rubenfield M.J."/>
            <person name="Ruiz A."/>
            <person name="Russo S."/>
            <person name="Salzberg S.L."/>
            <person name="Sanchez-Gracia A."/>
            <person name="Saranga D.J."/>
            <person name="Sato H."/>
            <person name="Schaeffer S.W."/>
            <person name="Schatz M.C."/>
            <person name="Schlenke T."/>
            <person name="Schwartz R."/>
            <person name="Segarra C."/>
            <person name="Singh R.S."/>
            <person name="Sirot L."/>
            <person name="Sirota M."/>
            <person name="Sisneros N.B."/>
            <person name="Smith C.D."/>
            <person name="Smith T.F."/>
            <person name="Spieth J."/>
            <person name="Stage D.E."/>
            <person name="Stark A."/>
            <person name="Stephan W."/>
            <person name="Strausberg R.L."/>
            <person name="Strempel S."/>
            <person name="Sturgill D."/>
            <person name="Sutton G."/>
            <person name="Sutton G.G."/>
            <person name="Tao W."/>
            <person name="Teichmann S."/>
            <person name="Tobari Y.N."/>
            <person name="Tomimura Y."/>
            <person name="Tsolas J.M."/>
            <person name="Valente V.L."/>
            <person name="Venter E."/>
            <person name="Venter J.C."/>
            <person name="Vicario S."/>
            <person name="Vieira F.G."/>
            <person name="Vilella A.J."/>
            <person name="Villasante A."/>
            <person name="Walenz B."/>
            <person name="Wang J."/>
            <person name="Wasserman M."/>
            <person name="Watts T."/>
            <person name="Wilson D."/>
            <person name="Wilson R.K."/>
            <person name="Wing R.A."/>
            <person name="Wolfner M.F."/>
            <person name="Wong A."/>
            <person name="Wong G.K."/>
            <person name="Wu C.I."/>
            <person name="Wu G."/>
            <person name="Yamamoto D."/>
            <person name="Yang H.P."/>
            <person name="Yang S.P."/>
            <person name="Yorke J.A."/>
            <person name="Yoshida K."/>
            <person name="Zdobnov E."/>
            <person name="Zhang P."/>
            <person name="Zhang Y."/>
            <person name="Zimin A.V."/>
            <person name="Baldwin J."/>
            <person name="Abdouelleil A."/>
            <person name="Abdulkadir J."/>
            <person name="Abebe A."/>
            <person name="Abera B."/>
            <person name="Abreu J."/>
            <person name="Acer S.C."/>
            <person name="Aftuck L."/>
            <person name="Alexander A."/>
            <person name="An P."/>
            <person name="Anderson E."/>
            <person name="Anderson S."/>
            <person name="Arachi H."/>
            <person name="Azer M."/>
            <person name="Bachantsang P."/>
            <person name="Barry A."/>
            <person name="Bayul T."/>
            <person name="Berlin A."/>
            <person name="Bessette D."/>
            <person name="Bloom T."/>
            <person name="Blye J."/>
            <person name="Boguslavskiy L."/>
            <person name="Bonnet C."/>
            <person name="Boukhgalter B."/>
            <person name="Bourzgui I."/>
            <person name="Brown A."/>
            <person name="Cahill P."/>
            <person name="Channer S."/>
            <person name="Cheshatsang Y."/>
            <person name="Chuda L."/>
            <person name="Citroen M."/>
            <person name="Collymore A."/>
            <person name="Cooke P."/>
            <person name="Costello M."/>
            <person name="D'Aco K."/>
            <person name="Daza R."/>
            <person name="De Haan G."/>
            <person name="DeGray S."/>
            <person name="DeMaso C."/>
            <person name="Dhargay N."/>
            <person name="Dooley K."/>
            <person name="Dooley E."/>
            <person name="Doricent M."/>
            <person name="Dorje P."/>
            <person name="Dorjee K."/>
            <person name="Dupes A."/>
            <person name="Elong R."/>
            <person name="Falk J."/>
            <person name="Farina A."/>
            <person name="Faro S."/>
            <person name="Ferguson D."/>
            <person name="Fisher S."/>
            <person name="Foley C.D."/>
            <person name="Franke A."/>
            <person name="Friedrich D."/>
            <person name="Gadbois L."/>
            <person name="Gearin G."/>
            <person name="Gearin C.R."/>
            <person name="Giannoukos G."/>
            <person name="Goode T."/>
            <person name="Graham J."/>
            <person name="Grandbois E."/>
            <person name="Grewal S."/>
            <person name="Gyaltsen K."/>
            <person name="Hafez N."/>
            <person name="Hagos B."/>
            <person name="Hall J."/>
            <person name="Henson C."/>
            <person name="Hollinger A."/>
            <person name="Honan T."/>
            <person name="Huard M.D."/>
            <person name="Hughes L."/>
            <person name="Hurhula B."/>
            <person name="Husby M.E."/>
            <person name="Kamat A."/>
            <person name="Kanga B."/>
            <person name="Kashin S."/>
            <person name="Khazanovich D."/>
            <person name="Kisner P."/>
            <person name="Lance K."/>
            <person name="Lara M."/>
            <person name="Lee W."/>
            <person name="Lennon N."/>
            <person name="Letendre F."/>
            <person name="LeVine R."/>
            <person name="Lipovsky A."/>
            <person name="Liu X."/>
            <person name="Liu J."/>
            <person name="Liu S."/>
            <person name="Lokyitsang T."/>
            <person name="Lokyitsang Y."/>
            <person name="Lubonja R."/>
            <person name="Lui A."/>
            <person name="MacDonald P."/>
            <person name="Magnisalis V."/>
            <person name="Maru K."/>
            <person name="Matthews C."/>
            <person name="McCusker W."/>
            <person name="McDonough S."/>
            <person name="Mehta T."/>
            <person name="Meldrim J."/>
            <person name="Meneus L."/>
            <person name="Mihai O."/>
            <person name="Mihalev A."/>
            <person name="Mihova T."/>
            <person name="Mittelman R."/>
            <person name="Mlenga V."/>
            <person name="Montmayeur A."/>
            <person name="Mulrain L."/>
            <person name="Navidi A."/>
            <person name="Naylor J."/>
            <person name="Negash T."/>
            <person name="Nguyen T."/>
            <person name="Nguyen N."/>
            <person name="Nicol R."/>
            <person name="Norbu C."/>
            <person name="Norbu N."/>
            <person name="Novod N."/>
            <person name="O'Neill B."/>
            <person name="Osman S."/>
            <person name="Markiewicz E."/>
            <person name="Oyono O.L."/>
            <person name="Patti C."/>
            <person name="Phunkhang P."/>
            <person name="Pierre F."/>
            <person name="Priest M."/>
            <person name="Raghuraman S."/>
            <person name="Rege F."/>
            <person name="Reyes R."/>
            <person name="Rise C."/>
            <person name="Rogov P."/>
            <person name="Ross K."/>
            <person name="Ryan E."/>
            <person name="Settipalli S."/>
            <person name="Shea T."/>
            <person name="Sherpa N."/>
            <person name="Shi L."/>
            <person name="Shih D."/>
            <person name="Sparrow T."/>
            <person name="Spaulding J."/>
            <person name="Stalker J."/>
            <person name="Stange-Thomann N."/>
            <person name="Stavropoulos S."/>
            <person name="Stone C."/>
            <person name="Strader C."/>
            <person name="Tesfaye S."/>
            <person name="Thomson T."/>
            <person name="Thoulutsang Y."/>
            <person name="Thoulutsang D."/>
            <person name="Topham K."/>
            <person name="Topping I."/>
            <person name="Tsamla T."/>
            <person name="Vassiliev H."/>
            <person name="Vo A."/>
            <person name="Wangchuk T."/>
            <person name="Wangdi T."/>
            <person name="Weiand M."/>
            <person name="Wilkinson J."/>
            <person name="Wilson A."/>
            <person name="Yadav S."/>
            <person name="Young G."/>
            <person name="Yu Q."/>
            <person name="Zembek L."/>
            <person name="Zhong D."/>
            <person name="Zimmer A."/>
            <person name="Zwirko Z."/>
            <person name="Jaffe D.B."/>
            <person name="Alvarez P."/>
            <person name="Brockman W."/>
            <person name="Butler J."/>
            <person name="Chin C."/>
            <person name="Gnerre S."/>
            <person name="Grabherr M."/>
            <person name="Kleber M."/>
            <person name="Mauceli E."/>
            <person name="MacCallum I."/>
        </authorList>
    </citation>
    <scope>NUCLEOTIDE SEQUENCE [LARGE SCALE GENOMIC DNA]</scope>
    <source>
        <strain evidence="3">Tucson 14030-0811.24</strain>
    </source>
</reference>
<feature type="compositionally biased region" description="Low complexity" evidence="1">
    <location>
        <begin position="1079"/>
        <end position="1090"/>
    </location>
</feature>
<feature type="compositionally biased region" description="Low complexity" evidence="1">
    <location>
        <begin position="1193"/>
        <end position="1208"/>
    </location>
</feature>
<evidence type="ECO:0000256" key="1">
    <source>
        <dbReference type="SAM" id="MobiDB-lite"/>
    </source>
</evidence>
<accession>B4NCR0</accession>
<evidence type="ECO:0000313" key="2">
    <source>
        <dbReference type="EMBL" id="EDW82619.1"/>
    </source>
</evidence>
<dbReference type="PANTHER" id="PTHR23030">
    <property type="entry name" value="PCD6 INTERACTING PROTEIN-RELATED"/>
    <property type="match status" value="1"/>
</dbReference>
<dbReference type="InParanoid" id="B4NCR0"/>
<dbReference type="OMA" id="IWCHICN"/>
<evidence type="ECO:0000313" key="3">
    <source>
        <dbReference type="Proteomes" id="UP000007798"/>
    </source>
</evidence>
<dbReference type="AlphaFoldDB" id="B4NCR0"/>
<feature type="compositionally biased region" description="Low complexity" evidence="1">
    <location>
        <begin position="481"/>
        <end position="492"/>
    </location>
</feature>
<organism evidence="2 3">
    <name type="scientific">Drosophila willistoni</name>
    <name type="common">Fruit fly</name>
    <dbReference type="NCBI Taxonomy" id="7260"/>
    <lineage>
        <taxon>Eukaryota</taxon>
        <taxon>Metazoa</taxon>
        <taxon>Ecdysozoa</taxon>
        <taxon>Arthropoda</taxon>
        <taxon>Hexapoda</taxon>
        <taxon>Insecta</taxon>
        <taxon>Pterygota</taxon>
        <taxon>Neoptera</taxon>
        <taxon>Endopterygota</taxon>
        <taxon>Diptera</taxon>
        <taxon>Brachycera</taxon>
        <taxon>Muscomorpha</taxon>
        <taxon>Ephydroidea</taxon>
        <taxon>Drosophilidae</taxon>
        <taxon>Drosophila</taxon>
        <taxon>Sophophora</taxon>
    </lineage>
</organism>
<feature type="compositionally biased region" description="Low complexity" evidence="1">
    <location>
        <begin position="1237"/>
        <end position="1251"/>
    </location>
</feature>
<dbReference type="HOGENOM" id="CLU_264758_0_0_1"/>
<dbReference type="Proteomes" id="UP000007798">
    <property type="component" value="Unassembled WGS sequence"/>
</dbReference>
<feature type="compositionally biased region" description="Basic and acidic residues" evidence="1">
    <location>
        <begin position="471"/>
        <end position="480"/>
    </location>
</feature>
<dbReference type="OrthoDB" id="5877502at2759"/>
<dbReference type="FunCoup" id="B4NCR0">
    <property type="interactions" value="215"/>
</dbReference>
<dbReference type="EMBL" id="CH964239">
    <property type="protein sequence ID" value="EDW82619.1"/>
    <property type="molecule type" value="Genomic_DNA"/>
</dbReference>
<proteinExistence type="predicted"/>
<dbReference type="eggNOG" id="ENOG502SE0T">
    <property type="taxonomic scope" value="Eukaryota"/>
</dbReference>
<feature type="compositionally biased region" description="Polar residues" evidence="1">
    <location>
        <begin position="1159"/>
        <end position="1172"/>
    </location>
</feature>
<feature type="region of interest" description="Disordered" evidence="1">
    <location>
        <begin position="926"/>
        <end position="952"/>
    </location>
</feature>
<feature type="compositionally biased region" description="Low complexity" evidence="1">
    <location>
        <begin position="1102"/>
        <end position="1135"/>
    </location>
</feature>
<dbReference type="PhylomeDB" id="B4NCR0"/>
<protein>
    <submittedName>
        <fullName evidence="2">Uncharacterized protein</fullName>
    </submittedName>
</protein>
<feature type="region of interest" description="Disordered" evidence="1">
    <location>
        <begin position="194"/>
        <end position="246"/>
    </location>
</feature>
<feature type="compositionally biased region" description="Basic and acidic residues" evidence="1">
    <location>
        <begin position="512"/>
        <end position="546"/>
    </location>
</feature>
<sequence length="1262" mass="140817">MSFLPDEPLPPGFEMEDISRPAIIESKIDSYKDGPLIGIEYVVELHDADQSRPDYFCVLCNTCNDSSSIFNHWTSFAHRNKYLQKHFKKAYDLLHVLKRGSANSGQLIVGLENLTQLIEAHFGRRLNILVAPNEDFRRFRAKICAEVREKYHPDESNGPDFTKEARKVVQDLKSEDTPKPERERETGDVIALDAISSDDESSFGPTGPSGEEAGAVNKTLTKNSRKPVYRALNRSPPNPIQKSVPTPKELSMQASHIAQERYKWEKFRCMLELQLKQLCEETETYEFNPEKHPDYPDEWKQFWNRRYKQLQEEKKCDPNRYDYKSEWIPYWKDRRIELFNIAVNKIKKDLKDRFKLGDEDEEKTTELMERYKIRVSSPLVMSSSGSSGGPGSAGIGIRRKPNFRSNRPQLSDTVIDISDDEQPPSIPIQGRRQNRSNYARSRTKSLSPKRGGPPGRPRGRRSRSRSPLPPSRREYRDRRSPSLSPRRSSRSPVYARHRGDRVDRGPGRHSRERRDDYPERDRRSDERDFYRSSRSYDQRETFRVLDSRLYPEYSQSQGKSASPGAPGGKDGAAKPEGASNKDPAGKGKATSTEPEPPLVEEGPLTVVSVLRMLAAVEEHLGSLGPKALNLLSKALAMEIVQPNAADDLLLNEDNCVFLETTKEKLKGILIAEVLDDPQKVRVVKKLITNIAAIVFQVTSRGSATGSAEATRVAEQDTQKIKKTTRDYQLPFDRNIVSTKVASALVLKGYTTVTTEDMTKLLHFLTLLVKLDKTDIEQHQGNGLTFQDVKIKLGLEPKPSSGDKSFMGIDLDELMKEVEHQLNRESVDIIPTKNDQGSSKNPVTAAAATSSGGSNGMELLTDSDLQTLLQNFKFLSTDEQVHLISHLRNLEVQEPVRVRRLRKYVNLGDIGGDNEPCSDILSRMVTHEDNSSTNNNPKAKAAPPSRGSNNMATLSTLMGGRRHRSSGDLELPPTLMAKQVRRDVAGTRSSPNFALDDEEDDDYNFDDLVMKAAGDSNGDKSNINSKKNSVPKIVPVESSPNALTFKPAAVSSSSSVPSSKILLKETESIIANLMDTLSNNSSQSLKNQQQHNNDRGTGSNYGQPRSQQQQQQQQQQVRVQQPLQRSQQSPSNPSSFGAGGGAAPRLTNTAPNNNNNNPNSAGRNYPQNVNASTGPLPQGPPYPGPYGGGGGGYDNNAYGGNPNMGQQNYPPGPYGGGGNQMNHPWGNNGPPQPPPYNMPQNYMPQQQQPQQPHFNNMFHPPRH</sequence>
<feature type="compositionally biased region" description="Polar residues" evidence="1">
    <location>
        <begin position="832"/>
        <end position="841"/>
    </location>
</feature>